<feature type="binding site" evidence="7">
    <location>
        <position position="59"/>
    </location>
    <ligand>
        <name>Zn(2+)</name>
        <dbReference type="ChEBI" id="CHEBI:29105"/>
        <label>2</label>
    </ligand>
</feature>
<reference evidence="9 10" key="1">
    <citation type="submission" date="2019-07" db="EMBL/GenBank/DDBJ databases">
        <title>Full genome sequence of Luteimonas sp. Gr-4.</title>
        <authorList>
            <person name="Im W.-T."/>
        </authorList>
    </citation>
    <scope>NUCLEOTIDE SEQUENCE [LARGE SCALE GENOMIC DNA]</scope>
    <source>
        <strain evidence="9 10">Gr-4</strain>
    </source>
</reference>
<dbReference type="RefSeq" id="WP_144893046.1">
    <property type="nucleotide sequence ID" value="NZ_CP042218.1"/>
</dbReference>
<dbReference type="GO" id="GO:0046872">
    <property type="term" value="F:metal ion binding"/>
    <property type="evidence" value="ECO:0007669"/>
    <property type="project" value="UniProtKB-KW"/>
</dbReference>
<dbReference type="PIRSF" id="PIRSF005457">
    <property type="entry name" value="Glx"/>
    <property type="match status" value="1"/>
</dbReference>
<dbReference type="CDD" id="cd07723">
    <property type="entry name" value="hydroxyacylglutathione_hydrolase_MBL-fold"/>
    <property type="match status" value="1"/>
</dbReference>
<keyword evidence="5 7" id="KW-0378">Hydrolase</keyword>
<proteinExistence type="inferred from homology"/>
<dbReference type="InterPro" id="IPR032282">
    <property type="entry name" value="HAGH_C"/>
</dbReference>
<comment type="catalytic activity">
    <reaction evidence="1 7">
        <text>an S-(2-hydroxyacyl)glutathione + H2O = a 2-hydroxy carboxylate + glutathione + H(+)</text>
        <dbReference type="Rhea" id="RHEA:21864"/>
        <dbReference type="ChEBI" id="CHEBI:15377"/>
        <dbReference type="ChEBI" id="CHEBI:15378"/>
        <dbReference type="ChEBI" id="CHEBI:57925"/>
        <dbReference type="ChEBI" id="CHEBI:58896"/>
        <dbReference type="ChEBI" id="CHEBI:71261"/>
        <dbReference type="EC" id="3.1.2.6"/>
    </reaction>
</comment>
<dbReference type="EC" id="3.1.2.6" evidence="7"/>
<dbReference type="InterPro" id="IPR001279">
    <property type="entry name" value="Metallo-B-lactamas"/>
</dbReference>
<feature type="binding site" evidence="7">
    <location>
        <position position="166"/>
    </location>
    <ligand>
        <name>Zn(2+)</name>
        <dbReference type="ChEBI" id="CHEBI:29105"/>
        <label>2</label>
    </ligand>
</feature>
<feature type="binding site" evidence="7">
    <location>
        <position position="58"/>
    </location>
    <ligand>
        <name>Zn(2+)</name>
        <dbReference type="ChEBI" id="CHEBI:29105"/>
        <label>2</label>
    </ligand>
</feature>
<dbReference type="AlphaFoldDB" id="A0A518N666"/>
<keyword evidence="6 7" id="KW-0862">Zinc</keyword>
<feature type="binding site" evidence="7">
    <location>
        <position position="128"/>
    </location>
    <ligand>
        <name>Zn(2+)</name>
        <dbReference type="ChEBI" id="CHEBI:29105"/>
        <label>2</label>
    </ligand>
</feature>
<evidence type="ECO:0000256" key="5">
    <source>
        <dbReference type="ARBA" id="ARBA00022801"/>
    </source>
</evidence>
<dbReference type="Pfam" id="PF16123">
    <property type="entry name" value="HAGH_C"/>
    <property type="match status" value="1"/>
</dbReference>
<dbReference type="InterPro" id="IPR036866">
    <property type="entry name" value="RibonucZ/Hydroxyglut_hydro"/>
</dbReference>
<dbReference type="InterPro" id="IPR035680">
    <property type="entry name" value="Clx_II_MBL"/>
</dbReference>
<evidence type="ECO:0000256" key="6">
    <source>
        <dbReference type="ARBA" id="ARBA00022833"/>
    </source>
</evidence>
<evidence type="ECO:0000313" key="9">
    <source>
        <dbReference type="EMBL" id="QDW67397.1"/>
    </source>
</evidence>
<evidence type="ECO:0000256" key="1">
    <source>
        <dbReference type="ARBA" id="ARBA00001623"/>
    </source>
</evidence>
<dbReference type="HAMAP" id="MF_01374">
    <property type="entry name" value="Glyoxalase_2"/>
    <property type="match status" value="1"/>
</dbReference>
<protein>
    <recommendedName>
        <fullName evidence="7">Hydroxyacylglutathione hydrolase</fullName>
        <ecNumber evidence="7">3.1.2.6</ecNumber>
    </recommendedName>
    <alternativeName>
        <fullName evidence="7">Glyoxalase II</fullName>
        <shortName evidence="7">Glx II</shortName>
    </alternativeName>
</protein>
<dbReference type="InterPro" id="IPR017782">
    <property type="entry name" value="Hydroxyacylglutathione_Hdrlase"/>
</dbReference>
<dbReference type="UniPathway" id="UPA00619">
    <property type="reaction ID" value="UER00676"/>
</dbReference>
<comment type="pathway">
    <text evidence="2 7">Secondary metabolite metabolism; methylglyoxal degradation; (R)-lactate from methylglyoxal: step 2/2.</text>
</comment>
<dbReference type="EMBL" id="CP042218">
    <property type="protein sequence ID" value="QDW67397.1"/>
    <property type="molecule type" value="Genomic_DNA"/>
</dbReference>
<dbReference type="Pfam" id="PF00753">
    <property type="entry name" value="Lactamase_B"/>
    <property type="match status" value="1"/>
</dbReference>
<accession>A0A518N666</accession>
<dbReference type="GO" id="GO:0019243">
    <property type="term" value="P:methylglyoxal catabolic process to D-lactate via S-lactoyl-glutathione"/>
    <property type="evidence" value="ECO:0007669"/>
    <property type="project" value="UniProtKB-UniRule"/>
</dbReference>
<gene>
    <name evidence="7 9" type="primary">gloB</name>
    <name evidence="9" type="ORF">FPZ22_11325</name>
</gene>
<comment type="subunit">
    <text evidence="7">Monomer.</text>
</comment>
<dbReference type="SMART" id="SM00849">
    <property type="entry name" value="Lactamase_B"/>
    <property type="match status" value="1"/>
</dbReference>
<evidence type="ECO:0000259" key="8">
    <source>
        <dbReference type="SMART" id="SM00849"/>
    </source>
</evidence>
<dbReference type="SUPFAM" id="SSF56281">
    <property type="entry name" value="Metallo-hydrolase/oxidoreductase"/>
    <property type="match status" value="1"/>
</dbReference>
<feature type="binding site" evidence="7">
    <location>
        <position position="128"/>
    </location>
    <ligand>
        <name>Zn(2+)</name>
        <dbReference type="ChEBI" id="CHEBI:29105"/>
        <label>1</label>
    </ligand>
</feature>
<comment type="cofactor">
    <cofactor evidence="7">
        <name>Zn(2+)</name>
        <dbReference type="ChEBI" id="CHEBI:29105"/>
    </cofactor>
    <text evidence="7">Binds 2 Zn(2+) ions per subunit.</text>
</comment>
<dbReference type="KEGG" id="lug:FPZ22_11325"/>
<evidence type="ECO:0000313" key="10">
    <source>
        <dbReference type="Proteomes" id="UP000316584"/>
    </source>
</evidence>
<evidence type="ECO:0000256" key="3">
    <source>
        <dbReference type="ARBA" id="ARBA00006759"/>
    </source>
</evidence>
<keyword evidence="10" id="KW-1185">Reference proteome</keyword>
<dbReference type="GO" id="GO:0004416">
    <property type="term" value="F:hydroxyacylglutathione hydrolase activity"/>
    <property type="evidence" value="ECO:0007669"/>
    <property type="project" value="UniProtKB-UniRule"/>
</dbReference>
<dbReference type="OrthoDB" id="9802248at2"/>
<feature type="binding site" evidence="7">
    <location>
        <position position="111"/>
    </location>
    <ligand>
        <name>Zn(2+)</name>
        <dbReference type="ChEBI" id="CHEBI:29105"/>
        <label>1</label>
    </ligand>
</feature>
<dbReference type="InterPro" id="IPR050110">
    <property type="entry name" value="Glyoxalase_II_hydrolase"/>
</dbReference>
<evidence type="ECO:0000256" key="2">
    <source>
        <dbReference type="ARBA" id="ARBA00004963"/>
    </source>
</evidence>
<dbReference type="Gene3D" id="3.60.15.10">
    <property type="entry name" value="Ribonuclease Z/Hydroxyacylglutathione hydrolase-like"/>
    <property type="match status" value="1"/>
</dbReference>
<feature type="binding site" evidence="7">
    <location>
        <position position="54"/>
    </location>
    <ligand>
        <name>Zn(2+)</name>
        <dbReference type="ChEBI" id="CHEBI:29105"/>
        <label>1</label>
    </ligand>
</feature>
<dbReference type="PANTHER" id="PTHR43705">
    <property type="entry name" value="HYDROXYACYLGLUTATHIONE HYDROLASE"/>
    <property type="match status" value="1"/>
</dbReference>
<comment type="function">
    <text evidence="7">Thiolesterase that catalyzes the hydrolysis of S-D-lactoyl-glutathione to form glutathione and D-lactic acid.</text>
</comment>
<keyword evidence="4 7" id="KW-0479">Metal-binding</keyword>
<name>A0A518N666_9GAMM</name>
<sequence length="256" mass="27243">MTPAPIPAFADNYIWMLPAGGGRGTVIVDPGDAAPVLAAADAGGWRPDAVLLTHHHNDHIGGVATLRERWPGLRVVAPEDERIAVATERVAEGARIEAAGRDFQVIAVPGHTASHIAFYGNGLLFCGDALFSLGCGRLFEGTPAQMLASLDRLAALPDDTLVCCGHEYTQSNAAFARAVDPDNPALARRSEEVRTMREHALPTLPVALADERACNPFLRVDAPAVRASIAAWAGNQALSRVDAFAALRRWKDGFRA</sequence>
<feature type="binding site" evidence="7">
    <location>
        <position position="56"/>
    </location>
    <ligand>
        <name>Zn(2+)</name>
        <dbReference type="ChEBI" id="CHEBI:29105"/>
        <label>1</label>
    </ligand>
</feature>
<dbReference type="Proteomes" id="UP000316584">
    <property type="component" value="Chromosome"/>
</dbReference>
<feature type="domain" description="Metallo-beta-lactamase" evidence="8">
    <location>
        <begin position="11"/>
        <end position="166"/>
    </location>
</feature>
<dbReference type="PANTHER" id="PTHR43705:SF1">
    <property type="entry name" value="HYDROXYACYLGLUTATHIONE HYDROLASE GLOB"/>
    <property type="match status" value="1"/>
</dbReference>
<dbReference type="NCBIfam" id="TIGR03413">
    <property type="entry name" value="GSH_gloB"/>
    <property type="match status" value="1"/>
</dbReference>
<comment type="similarity">
    <text evidence="3 7">Belongs to the metallo-beta-lactamase superfamily. Glyoxalase II family.</text>
</comment>
<evidence type="ECO:0000256" key="7">
    <source>
        <dbReference type="HAMAP-Rule" id="MF_01374"/>
    </source>
</evidence>
<organism evidence="9 10">
    <name type="scientific">Luteimonas granuli</name>
    <dbReference type="NCBI Taxonomy" id="1176533"/>
    <lineage>
        <taxon>Bacteria</taxon>
        <taxon>Pseudomonadati</taxon>
        <taxon>Pseudomonadota</taxon>
        <taxon>Gammaproteobacteria</taxon>
        <taxon>Lysobacterales</taxon>
        <taxon>Lysobacteraceae</taxon>
        <taxon>Luteimonas</taxon>
    </lineage>
</organism>
<evidence type="ECO:0000256" key="4">
    <source>
        <dbReference type="ARBA" id="ARBA00022723"/>
    </source>
</evidence>